<dbReference type="Pfam" id="PF13516">
    <property type="entry name" value="LRR_6"/>
    <property type="match status" value="9"/>
</dbReference>
<reference evidence="2" key="2">
    <citation type="submission" date="2025-09" db="UniProtKB">
        <authorList>
            <consortium name="Ensembl"/>
        </authorList>
    </citation>
    <scope>IDENTIFICATION</scope>
</reference>
<dbReference type="Pfam" id="PF00041">
    <property type="entry name" value="fn3"/>
    <property type="match status" value="1"/>
</dbReference>
<feature type="domain" description="Fibronectin type-III" evidence="1">
    <location>
        <begin position="499"/>
        <end position="591"/>
    </location>
</feature>
<dbReference type="PANTHER" id="PTHR31594:SF15">
    <property type="entry name" value="VERRUCOTOXIN SUBUNIT BETA ISOFORM X1-RELATED"/>
    <property type="match status" value="1"/>
</dbReference>
<dbReference type="InterPro" id="IPR036116">
    <property type="entry name" value="FN3_sf"/>
</dbReference>
<dbReference type="CDD" id="cd00063">
    <property type="entry name" value="FN3"/>
    <property type="match status" value="1"/>
</dbReference>
<dbReference type="InterPro" id="IPR032675">
    <property type="entry name" value="LRR_dom_sf"/>
</dbReference>
<dbReference type="SMART" id="SM00368">
    <property type="entry name" value="LRR_RI"/>
    <property type="match status" value="12"/>
</dbReference>
<dbReference type="SMART" id="SM00060">
    <property type="entry name" value="FN3"/>
    <property type="match status" value="1"/>
</dbReference>
<accession>A0A8C4XFC1</accession>
<dbReference type="SMART" id="SM00367">
    <property type="entry name" value="LRR_CC"/>
    <property type="match status" value="4"/>
</dbReference>
<dbReference type="Gene3D" id="3.80.10.10">
    <property type="entry name" value="Ribonuclease Inhibitor"/>
    <property type="match status" value="2"/>
</dbReference>
<keyword evidence="3" id="KW-1185">Reference proteome</keyword>
<evidence type="ECO:0000313" key="3">
    <source>
        <dbReference type="Proteomes" id="UP000694620"/>
    </source>
</evidence>
<reference evidence="2" key="1">
    <citation type="submission" date="2025-08" db="UniProtKB">
        <authorList>
            <consortium name="Ensembl"/>
        </authorList>
    </citation>
    <scope>IDENTIFICATION</scope>
</reference>
<dbReference type="Proteomes" id="UP000694620">
    <property type="component" value="Unassembled WGS sequence"/>
</dbReference>
<dbReference type="PROSITE" id="PS50853">
    <property type="entry name" value="FN3"/>
    <property type="match status" value="1"/>
</dbReference>
<dbReference type="GeneTree" id="ENSGT00940000160873"/>
<dbReference type="InterPro" id="IPR052090">
    <property type="entry name" value="Cytolytic_pore-forming_toxin"/>
</dbReference>
<evidence type="ECO:0000259" key="1">
    <source>
        <dbReference type="PROSITE" id="PS50853"/>
    </source>
</evidence>
<name>A0A8C4XFC1_ERPCA</name>
<dbReference type="InterPro" id="IPR013783">
    <property type="entry name" value="Ig-like_fold"/>
</dbReference>
<dbReference type="InterPro" id="IPR006553">
    <property type="entry name" value="Leu-rich_rpt_Cys-con_subtyp"/>
</dbReference>
<dbReference type="PANTHER" id="PTHR31594">
    <property type="entry name" value="AIG1-TYPE G DOMAIN-CONTAINING PROTEIN"/>
    <property type="match status" value="1"/>
</dbReference>
<dbReference type="AlphaFoldDB" id="A0A8C4XFC1"/>
<dbReference type="SUPFAM" id="SSF49265">
    <property type="entry name" value="Fibronectin type III"/>
    <property type="match status" value="1"/>
</dbReference>
<dbReference type="InterPro" id="IPR040581">
    <property type="entry name" value="Thioredoxin_11"/>
</dbReference>
<dbReference type="InterPro" id="IPR001611">
    <property type="entry name" value="Leu-rich_rpt"/>
</dbReference>
<dbReference type="InterPro" id="IPR048997">
    <property type="entry name" value="Stonustoxin-like_helical"/>
</dbReference>
<protein>
    <recommendedName>
        <fullName evidence="1">Fibronectin type-III domain-containing protein</fullName>
    </recommendedName>
</protein>
<proteinExistence type="predicted"/>
<organism evidence="2 3">
    <name type="scientific">Erpetoichthys calabaricus</name>
    <name type="common">Rope fish</name>
    <name type="synonym">Calamoichthys calabaricus</name>
    <dbReference type="NCBI Taxonomy" id="27687"/>
    <lineage>
        <taxon>Eukaryota</taxon>
        <taxon>Metazoa</taxon>
        <taxon>Chordata</taxon>
        <taxon>Craniata</taxon>
        <taxon>Vertebrata</taxon>
        <taxon>Euteleostomi</taxon>
        <taxon>Actinopterygii</taxon>
        <taxon>Polypteriformes</taxon>
        <taxon>Polypteridae</taxon>
        <taxon>Erpetoichthys</taxon>
    </lineage>
</organism>
<dbReference type="Pfam" id="PF00560">
    <property type="entry name" value="LRR_1"/>
    <property type="match status" value="1"/>
</dbReference>
<dbReference type="InterPro" id="IPR003961">
    <property type="entry name" value="FN3_dom"/>
</dbReference>
<dbReference type="Ensembl" id="ENSECRT00000028414.1">
    <property type="protein sequence ID" value="ENSECRP00000027833.1"/>
    <property type="gene ID" value="ENSECRG00000018854.1"/>
</dbReference>
<dbReference type="Gene3D" id="2.60.40.10">
    <property type="entry name" value="Immunoglobulins"/>
    <property type="match status" value="1"/>
</dbReference>
<dbReference type="Pfam" id="PF21109">
    <property type="entry name" value="Stonustoxin_helical"/>
    <property type="match status" value="1"/>
</dbReference>
<evidence type="ECO:0000313" key="2">
    <source>
        <dbReference type="Ensembl" id="ENSECRP00000027833.1"/>
    </source>
</evidence>
<dbReference type="Pfam" id="PF18078">
    <property type="entry name" value="Thioredoxin_11"/>
    <property type="match status" value="1"/>
</dbReference>
<sequence>MLYDCRSDKFVPGVTLWNKSDLEKDISVQAQPHTEYSLETSSSLADKSKALDINVSLRGSFACGLVEVGGSAKYLNNSSFSKNQVRVTLNYFMTTVFKQLTMSQLSRNNVTYEEVFRQGTATHVITAILYGARAFMVFDRDVSNNESVQTIANHLKTSVSKIPALTFGEDGSVDLSDKEKNEAEKIRCTFHGDFRLPNLPVQYLTALDVYKKLPTFLGEDGEHAVPITMWLYPLSLLDSSAARLVHEISTDLVTQVECLLDFLSESELMCDNLLSNSTVKSFSSLEKKISKFKTSIGRYKQNFQRKLGEILPSIRAGTEKETSLYEMLETHGMSPFSQHELEAWLCSLQKDITLIESLINDMEDKNVSLFTKNMNIIQDLILKPDIEYIVSFNFKVLNNDSKKLNTMENYFKPGDPKSVRSTDMENRAENSDDWIHSQMGLDKIRLKRNLFLDFACSNQQNKATKFAVACERSQQRECISILLYCKGQLCSSDFEPPSVPEVPKVVKVLNDSAEIELSLPLYGSKETVKYLVQFREQTRGEWRSQMTTDDEKHFILKDLRKSTQYEVRYAAVCEAGVGPSSKVISIHTEDTGLASCSCEHLETINLSGKNITPDIMEVLALTLHLYRHVWLWSCHLTSTCCSALSSALSAPHSRLTELDLSGNNNMEDSGVNQLCEGLRSENCKLEKLNLSDCGVTYRCCSALSSVLSSPNSQLTELNLNNKSSLMVGGNNNNIGDPGVNQLCEGLRSENCKLEKLSLSHCGLTSRCCSALSSALSSPHSRLTELDLRENNLEDSGVNQLCEGLRSENCKLEKLNLTYCDLTSRCCSALSSALSAPHSRLTELDLSNNNNMDDSGVDQLCEGLRSESCKLEKLNLSHCGLTTTCCSALSSALSAPHTRLTELELSWNIMEDSGVVQLCEGLRSENCKLEKLNLSNCHLTSRCCSSLSSVLSSPHSQLTELKLKSNNLGDSGACQLCEGLRTPNCKLEILWLSGNEISENKKKNLRSLQEKLNRTGRQTYIYTGEDWTC</sequence>
<dbReference type="SUPFAM" id="SSF52047">
    <property type="entry name" value="RNI-like"/>
    <property type="match status" value="2"/>
</dbReference>